<accession>A0A098QSR6</accession>
<evidence type="ECO:0000313" key="1">
    <source>
        <dbReference type="EMBL" id="KGE70890.1"/>
    </source>
</evidence>
<dbReference type="AlphaFoldDB" id="A0A098QSR6"/>
<protein>
    <submittedName>
        <fullName evidence="1">Uncharacterized protein</fullName>
    </submittedName>
</protein>
<organism evidence="1 2">
    <name type="scientific">Spirochaeta lutea</name>
    <dbReference type="NCBI Taxonomy" id="1480694"/>
    <lineage>
        <taxon>Bacteria</taxon>
        <taxon>Pseudomonadati</taxon>
        <taxon>Spirochaetota</taxon>
        <taxon>Spirochaetia</taxon>
        <taxon>Spirochaetales</taxon>
        <taxon>Spirochaetaceae</taxon>
        <taxon>Spirochaeta</taxon>
    </lineage>
</organism>
<dbReference type="EMBL" id="JNUP01000071">
    <property type="protein sequence ID" value="KGE70890.1"/>
    <property type="molecule type" value="Genomic_DNA"/>
</dbReference>
<dbReference type="RefSeq" id="WP_037549397.1">
    <property type="nucleotide sequence ID" value="NZ_JNUP01000071.1"/>
</dbReference>
<proteinExistence type="predicted"/>
<dbReference type="OrthoDB" id="7279140at2"/>
<keyword evidence="2" id="KW-1185">Reference proteome</keyword>
<gene>
    <name evidence="1" type="ORF">DC28_13100</name>
</gene>
<dbReference type="Proteomes" id="UP000029692">
    <property type="component" value="Unassembled WGS sequence"/>
</dbReference>
<dbReference type="STRING" id="1480694.DC28_13100"/>
<sequence length="62" mass="6384">MEQNKDSLVQVRQERQETCCGGPAPQGVDACCNADAEAKASGKQGCGCGTSGTDLDKTKTCC</sequence>
<comment type="caution">
    <text evidence="1">The sequence shown here is derived from an EMBL/GenBank/DDBJ whole genome shotgun (WGS) entry which is preliminary data.</text>
</comment>
<name>A0A098QSR6_9SPIO</name>
<evidence type="ECO:0000313" key="2">
    <source>
        <dbReference type="Proteomes" id="UP000029692"/>
    </source>
</evidence>
<reference evidence="1 2" key="1">
    <citation type="submission" date="2014-05" db="EMBL/GenBank/DDBJ databases">
        <title>De novo Genome Sequence of Spirocheata sp.</title>
        <authorList>
            <person name="Shivani Y."/>
            <person name="Subhash Y."/>
            <person name="Tushar L."/>
            <person name="Sasikala C."/>
            <person name="Ramana C.V."/>
        </authorList>
    </citation>
    <scope>NUCLEOTIDE SEQUENCE [LARGE SCALE GENOMIC DNA]</scope>
    <source>
        <strain evidence="1 2">JC230</strain>
    </source>
</reference>